<dbReference type="InterPro" id="IPR001375">
    <property type="entry name" value="Peptidase_S9_cat"/>
</dbReference>
<dbReference type="GO" id="GO:0006508">
    <property type="term" value="P:proteolysis"/>
    <property type="evidence" value="ECO:0007669"/>
    <property type="project" value="InterPro"/>
</dbReference>
<dbReference type="InterPro" id="IPR011042">
    <property type="entry name" value="6-blade_b-propeller_TolB-like"/>
</dbReference>
<dbReference type="PANTHER" id="PTHR42776">
    <property type="entry name" value="SERINE PEPTIDASE S9 FAMILY MEMBER"/>
    <property type="match status" value="1"/>
</dbReference>
<dbReference type="Gene3D" id="3.40.50.1820">
    <property type="entry name" value="alpha/beta hydrolase"/>
    <property type="match status" value="1"/>
</dbReference>
<name>A0A8J3ZC54_9ACTN</name>
<evidence type="ECO:0000313" key="4">
    <source>
        <dbReference type="EMBL" id="GIJ61274.1"/>
    </source>
</evidence>
<comment type="caution">
    <text evidence="4">The sequence shown here is derived from an EMBL/GenBank/DDBJ whole genome shotgun (WGS) entry which is preliminary data.</text>
</comment>
<dbReference type="Pfam" id="PF00326">
    <property type="entry name" value="Peptidase_S9"/>
    <property type="match status" value="1"/>
</dbReference>
<dbReference type="EMBL" id="BOPG01000064">
    <property type="protein sequence ID" value="GIJ61274.1"/>
    <property type="molecule type" value="Genomic_DNA"/>
</dbReference>
<evidence type="ECO:0000256" key="1">
    <source>
        <dbReference type="ARBA" id="ARBA00022801"/>
    </source>
</evidence>
<dbReference type="SUPFAM" id="SSF53474">
    <property type="entry name" value="alpha/beta-Hydrolases"/>
    <property type="match status" value="1"/>
</dbReference>
<feature type="domain" description="Peptidase S9 prolyl oligopeptidase catalytic" evidence="3">
    <location>
        <begin position="445"/>
        <end position="647"/>
    </location>
</feature>
<keyword evidence="2" id="KW-0645">Protease</keyword>
<dbReference type="Proteomes" id="UP000612585">
    <property type="component" value="Unassembled WGS sequence"/>
</dbReference>
<dbReference type="AlphaFoldDB" id="A0A8J3ZC54"/>
<keyword evidence="1" id="KW-0378">Hydrolase</keyword>
<dbReference type="InterPro" id="IPR011659">
    <property type="entry name" value="WD40"/>
</dbReference>
<reference evidence="4" key="1">
    <citation type="submission" date="2021-01" db="EMBL/GenBank/DDBJ databases">
        <title>Whole genome shotgun sequence of Virgisporangium aurantiacum NBRC 16421.</title>
        <authorList>
            <person name="Komaki H."/>
            <person name="Tamura T."/>
        </authorList>
    </citation>
    <scope>NUCLEOTIDE SEQUENCE</scope>
    <source>
        <strain evidence="4">NBRC 16421</strain>
    </source>
</reference>
<keyword evidence="5" id="KW-1185">Reference proteome</keyword>
<organism evidence="4 5">
    <name type="scientific">Virgisporangium aurantiacum</name>
    <dbReference type="NCBI Taxonomy" id="175570"/>
    <lineage>
        <taxon>Bacteria</taxon>
        <taxon>Bacillati</taxon>
        <taxon>Actinomycetota</taxon>
        <taxon>Actinomycetes</taxon>
        <taxon>Micromonosporales</taxon>
        <taxon>Micromonosporaceae</taxon>
        <taxon>Virgisporangium</taxon>
    </lineage>
</organism>
<accession>A0A8J3ZC54</accession>
<keyword evidence="2" id="KW-0720">Serine protease</keyword>
<evidence type="ECO:0000256" key="2">
    <source>
        <dbReference type="ARBA" id="ARBA00022825"/>
    </source>
</evidence>
<proteinExistence type="predicted"/>
<dbReference type="Pfam" id="PF07676">
    <property type="entry name" value="PD40"/>
    <property type="match status" value="1"/>
</dbReference>
<sequence length="658" mass="70169">MPVTRVELTAELVVDGRVVQALALSPDGARVAYVVGRVGRDGDHPVSDLWVVAVDGTVAPRRLTSDQAHVSAPRWAADSSSIYFLSDRAERGTAQLHRVGIVDGVVRAVTAWAGGVSGHLPLADPGLVVVIAADEPSAEDERRERERDDARVWGERVRPDRLRLFDVGGGESGREMRTPDVFGDRHVAEVVQRPGDGVLAVLTWSTPETGPGLVEPGLHLFDPVGGMVRDLGPAAADASSLAWWSADDGWHLAYVAVTPPALVGGKAVLDVAVPASGPAGEHRNLTAGMTVCPIAVVQVDAGPPLVLVADGLDTAVHRLDPAGPTLVEVLRLDGLATSLTTNRHGDAVAAVVSTSYEPGNVHAGPTSGPPTRLTDLGSEFRDVEWGVQERLSYQASDGLTVDGLLILPAGRTRTDGPFPLVTLIHGGPYDRYADRFMLGWYPSGQWLATAGYAVFLPNPRGGQGHGHEFAVRVAGAVGLDEWTDVCAGIDLLVADGVADPDRLGIGGWSHGGFMAAWAVGQTDRFRAAVMGAGISDWGMLAATGEHGPFESALGGSSGWEGPGPHHHDRLSPISYASAVRTPVLILHGENDTNVPVSQAEFFHRALRRFGAVHEYVVYPRENHSIRERNHQIDVLRRTRAWFDRWLTPSTRRHTTPGR</sequence>
<protein>
    <submittedName>
        <fullName evidence="4">Peptidase S9</fullName>
    </submittedName>
</protein>
<dbReference type="Gene3D" id="2.120.10.30">
    <property type="entry name" value="TolB, C-terminal domain"/>
    <property type="match status" value="1"/>
</dbReference>
<dbReference type="PANTHER" id="PTHR42776:SF27">
    <property type="entry name" value="DIPEPTIDYL PEPTIDASE FAMILY MEMBER 6"/>
    <property type="match status" value="1"/>
</dbReference>
<dbReference type="InterPro" id="IPR029058">
    <property type="entry name" value="AB_hydrolase_fold"/>
</dbReference>
<evidence type="ECO:0000259" key="3">
    <source>
        <dbReference type="Pfam" id="PF00326"/>
    </source>
</evidence>
<evidence type="ECO:0000313" key="5">
    <source>
        <dbReference type="Proteomes" id="UP000612585"/>
    </source>
</evidence>
<dbReference type="SUPFAM" id="SSF82171">
    <property type="entry name" value="DPP6 N-terminal domain-like"/>
    <property type="match status" value="1"/>
</dbReference>
<dbReference type="GO" id="GO:0004252">
    <property type="term" value="F:serine-type endopeptidase activity"/>
    <property type="evidence" value="ECO:0007669"/>
    <property type="project" value="TreeGrafter"/>
</dbReference>
<gene>
    <name evidence="4" type="ORF">Vau01_087900</name>
</gene>